<evidence type="ECO:0000313" key="1">
    <source>
        <dbReference type="EMBL" id="GAI36028.1"/>
    </source>
</evidence>
<gene>
    <name evidence="1" type="ORF">S06H3_45823</name>
</gene>
<comment type="caution">
    <text evidence="1">The sequence shown here is derived from an EMBL/GenBank/DDBJ whole genome shotgun (WGS) entry which is preliminary data.</text>
</comment>
<reference evidence="1" key="1">
    <citation type="journal article" date="2014" name="Front. Microbiol.">
        <title>High frequency of phylogenetically diverse reductive dehalogenase-homologous genes in deep subseafloor sedimentary metagenomes.</title>
        <authorList>
            <person name="Kawai M."/>
            <person name="Futagami T."/>
            <person name="Toyoda A."/>
            <person name="Takaki Y."/>
            <person name="Nishi S."/>
            <person name="Hori S."/>
            <person name="Arai W."/>
            <person name="Tsubouchi T."/>
            <person name="Morono Y."/>
            <person name="Uchiyama I."/>
            <person name="Ito T."/>
            <person name="Fujiyama A."/>
            <person name="Inagaki F."/>
            <person name="Takami H."/>
        </authorList>
    </citation>
    <scope>NUCLEOTIDE SEQUENCE</scope>
    <source>
        <strain evidence="1">Expedition CK06-06</strain>
    </source>
</reference>
<name>X1MXN6_9ZZZZ</name>
<accession>X1MXN6</accession>
<sequence>MPARTHRKAGKKAKRRIDWVATHRRIKRFLARDVTAFRVKRGAKCLVTTPKEIAEHTGLDVETVEKYLSRIAGRRASAKVVVVRAGETDVIIRLAKKGIPP</sequence>
<dbReference type="EMBL" id="BARV01028651">
    <property type="protein sequence ID" value="GAI36028.1"/>
    <property type="molecule type" value="Genomic_DNA"/>
</dbReference>
<dbReference type="AlphaFoldDB" id="X1MXN6"/>
<proteinExistence type="predicted"/>
<protein>
    <submittedName>
        <fullName evidence="1">Uncharacterized protein</fullName>
    </submittedName>
</protein>
<organism evidence="1">
    <name type="scientific">marine sediment metagenome</name>
    <dbReference type="NCBI Taxonomy" id="412755"/>
    <lineage>
        <taxon>unclassified sequences</taxon>
        <taxon>metagenomes</taxon>
        <taxon>ecological metagenomes</taxon>
    </lineage>
</organism>